<comment type="similarity">
    <text evidence="3">Belongs to the RBT5 family.</text>
</comment>
<keyword evidence="13" id="KW-1185">Reference proteome</keyword>
<reference evidence="12" key="2">
    <citation type="journal article" date="2023" name="IMA Fungus">
        <title>Comparative genomic study of the Penicillium genus elucidates a diverse pangenome and 15 lateral gene transfer events.</title>
        <authorList>
            <person name="Petersen C."/>
            <person name="Sorensen T."/>
            <person name="Nielsen M.R."/>
            <person name="Sondergaard T.E."/>
            <person name="Sorensen J.L."/>
            <person name="Fitzpatrick D.A."/>
            <person name="Frisvad J.C."/>
            <person name="Nielsen K.L."/>
        </authorList>
    </citation>
    <scope>NUCLEOTIDE SEQUENCE</scope>
    <source>
        <strain evidence="12">IBT 15544</strain>
    </source>
</reference>
<dbReference type="GeneID" id="83178425"/>
<comment type="subcellular location">
    <subcellularLocation>
        <location evidence="1">Membrane</location>
        <topology evidence="1">Lipid-anchor</topology>
        <topology evidence="1">GPI-anchor</topology>
    </subcellularLocation>
    <subcellularLocation>
        <location evidence="2">Secreted</location>
    </subcellularLocation>
</comment>
<dbReference type="AlphaFoldDB" id="A0A9W9N3D6"/>
<dbReference type="SMART" id="SM00747">
    <property type="entry name" value="CFEM"/>
    <property type="match status" value="1"/>
</dbReference>
<keyword evidence="5" id="KW-0325">Glycoprotein</keyword>
<feature type="disulfide bond" evidence="9">
    <location>
        <begin position="52"/>
        <end position="85"/>
    </location>
</feature>
<evidence type="ECO:0000256" key="10">
    <source>
        <dbReference type="SAM" id="SignalP"/>
    </source>
</evidence>
<dbReference type="GO" id="GO:0098552">
    <property type="term" value="C:side of membrane"/>
    <property type="evidence" value="ECO:0007669"/>
    <property type="project" value="UniProtKB-KW"/>
</dbReference>
<keyword evidence="7 9" id="KW-1015">Disulfide bond</keyword>
<comment type="caution">
    <text evidence="12">The sequence shown here is derived from an EMBL/GenBank/DDBJ whole genome shotgun (WGS) entry which is preliminary data.</text>
</comment>
<evidence type="ECO:0000256" key="9">
    <source>
        <dbReference type="PROSITE-ProRule" id="PRU01356"/>
    </source>
</evidence>
<dbReference type="GO" id="GO:0046872">
    <property type="term" value="F:metal ion binding"/>
    <property type="evidence" value="ECO:0007669"/>
    <property type="project" value="UniProtKB-UniRule"/>
</dbReference>
<evidence type="ECO:0000256" key="2">
    <source>
        <dbReference type="ARBA" id="ARBA00004613"/>
    </source>
</evidence>
<keyword evidence="8" id="KW-0449">Lipoprotein</keyword>
<feature type="binding site" description="axial binding residue" evidence="9">
    <location>
        <position position="47"/>
    </location>
    <ligand>
        <name>heme</name>
        <dbReference type="ChEBI" id="CHEBI:30413"/>
    </ligand>
    <ligandPart>
        <name>Fe</name>
        <dbReference type="ChEBI" id="CHEBI:18248"/>
    </ligandPart>
</feature>
<evidence type="ECO:0000256" key="1">
    <source>
        <dbReference type="ARBA" id="ARBA00004589"/>
    </source>
</evidence>
<organism evidence="12 13">
    <name type="scientific">Penicillium cinerascens</name>
    <dbReference type="NCBI Taxonomy" id="70096"/>
    <lineage>
        <taxon>Eukaryota</taxon>
        <taxon>Fungi</taxon>
        <taxon>Dikarya</taxon>
        <taxon>Ascomycota</taxon>
        <taxon>Pezizomycotina</taxon>
        <taxon>Eurotiomycetes</taxon>
        <taxon>Eurotiomycetidae</taxon>
        <taxon>Eurotiales</taxon>
        <taxon>Aspergillaceae</taxon>
        <taxon>Penicillium</taxon>
    </lineage>
</organism>
<feature type="chain" id="PRO_5040739323" description="CFEM domain-containing protein" evidence="10">
    <location>
        <begin position="19"/>
        <end position="89"/>
    </location>
</feature>
<keyword evidence="6 10" id="KW-0732">Signal</keyword>
<gene>
    <name evidence="12" type="ORF">N7498_004062</name>
</gene>
<evidence type="ECO:0000256" key="5">
    <source>
        <dbReference type="ARBA" id="ARBA00022622"/>
    </source>
</evidence>
<proteinExistence type="inferred from homology"/>
<keyword evidence="4" id="KW-0964">Secreted</keyword>
<evidence type="ECO:0000256" key="7">
    <source>
        <dbReference type="ARBA" id="ARBA00023157"/>
    </source>
</evidence>
<dbReference type="Pfam" id="PF05730">
    <property type="entry name" value="CFEM"/>
    <property type="match status" value="1"/>
</dbReference>
<evidence type="ECO:0000256" key="3">
    <source>
        <dbReference type="ARBA" id="ARBA00010031"/>
    </source>
</evidence>
<keyword evidence="9" id="KW-0349">Heme</keyword>
<evidence type="ECO:0000256" key="4">
    <source>
        <dbReference type="ARBA" id="ARBA00022525"/>
    </source>
</evidence>
<evidence type="ECO:0000259" key="11">
    <source>
        <dbReference type="PROSITE" id="PS52012"/>
    </source>
</evidence>
<dbReference type="InterPro" id="IPR008427">
    <property type="entry name" value="Extracellular_membr_CFEM_dom"/>
</dbReference>
<keyword evidence="9" id="KW-0408">Iron</keyword>
<accession>A0A9W9N3D6</accession>
<name>A0A9W9N3D6_9EURO</name>
<keyword evidence="5" id="KW-0472">Membrane</keyword>
<dbReference type="GO" id="GO:0005576">
    <property type="term" value="C:extracellular region"/>
    <property type="evidence" value="ECO:0007669"/>
    <property type="project" value="UniProtKB-SubCell"/>
</dbReference>
<reference evidence="12" key="1">
    <citation type="submission" date="2022-12" db="EMBL/GenBank/DDBJ databases">
        <authorList>
            <person name="Petersen C."/>
        </authorList>
    </citation>
    <scope>NUCLEOTIDE SEQUENCE</scope>
    <source>
        <strain evidence="12">IBT 15544</strain>
    </source>
</reference>
<evidence type="ECO:0000313" key="12">
    <source>
        <dbReference type="EMBL" id="KAJ5212416.1"/>
    </source>
</evidence>
<dbReference type="Proteomes" id="UP001150904">
    <property type="component" value="Unassembled WGS sequence"/>
</dbReference>
<dbReference type="OrthoDB" id="4505683at2759"/>
<keyword evidence="5" id="KW-0336">GPI-anchor</keyword>
<evidence type="ECO:0000313" key="13">
    <source>
        <dbReference type="Proteomes" id="UP001150904"/>
    </source>
</evidence>
<dbReference type="PROSITE" id="PS52012">
    <property type="entry name" value="CFEM"/>
    <property type="match status" value="1"/>
</dbReference>
<comment type="caution">
    <text evidence="9">Lacks conserved residue(s) required for the propagation of feature annotation.</text>
</comment>
<dbReference type="RefSeq" id="XP_058310586.1">
    <property type="nucleotide sequence ID" value="XM_058451124.1"/>
</dbReference>
<feature type="signal peptide" evidence="10">
    <location>
        <begin position="1"/>
        <end position="18"/>
    </location>
</feature>
<keyword evidence="9" id="KW-0479">Metal-binding</keyword>
<feature type="domain" description="CFEM" evidence="11">
    <location>
        <begin position="1"/>
        <end position="89"/>
    </location>
</feature>
<dbReference type="EMBL" id="JAPQKR010000008">
    <property type="protein sequence ID" value="KAJ5212416.1"/>
    <property type="molecule type" value="Genomic_DNA"/>
</dbReference>
<evidence type="ECO:0000256" key="8">
    <source>
        <dbReference type="ARBA" id="ARBA00023288"/>
    </source>
</evidence>
<sequence length="89" mass="9456">MKLSTLAPLAALLSFAVADFPDEDISECLIMCLSIGAGVAGCASYVDTRCTCHSIAFKDAVGKCLQKSCIKEDIDTAAKLHQKVCGHYE</sequence>
<evidence type="ECO:0000256" key="6">
    <source>
        <dbReference type="ARBA" id="ARBA00022729"/>
    </source>
</evidence>
<protein>
    <recommendedName>
        <fullName evidence="11">CFEM domain-containing protein</fullName>
    </recommendedName>
</protein>